<dbReference type="RefSeq" id="WP_131523173.1">
    <property type="nucleotide sequence ID" value="NZ_JABAEB010000006.1"/>
</dbReference>
<evidence type="ECO:0000313" key="2">
    <source>
        <dbReference type="Proteomes" id="UP000527352"/>
    </source>
</evidence>
<comment type="caution">
    <text evidence="1">The sequence shown here is derived from an EMBL/GenBank/DDBJ whole genome shotgun (WGS) entry which is preliminary data.</text>
</comment>
<evidence type="ECO:0000313" key="1">
    <source>
        <dbReference type="EMBL" id="NLQ23430.1"/>
    </source>
</evidence>
<accession>A0ABX1KSM4</accession>
<keyword evidence="2" id="KW-1185">Reference proteome</keyword>
<sequence length="100" mass="11503">MSKFIDVKPVKSSIYHQAVIDIKVDNNAERLIVMNRLTCELYYVFNCNQVKNVKLIMPLEHTTNNELLVGILDDDRNYNAKLLDGRQADLINGNQVTIRP</sequence>
<name>A0ABX1KSM4_9GAMM</name>
<dbReference type="EMBL" id="JABAEB010000006">
    <property type="protein sequence ID" value="NLQ23430.1"/>
    <property type="molecule type" value="Genomic_DNA"/>
</dbReference>
<organism evidence="1 2">
    <name type="scientific">Shewanella oncorhynchi</name>
    <dbReference type="NCBI Taxonomy" id="2726434"/>
    <lineage>
        <taxon>Bacteria</taxon>
        <taxon>Pseudomonadati</taxon>
        <taxon>Pseudomonadota</taxon>
        <taxon>Gammaproteobacteria</taxon>
        <taxon>Alteromonadales</taxon>
        <taxon>Shewanellaceae</taxon>
        <taxon>Shewanella</taxon>
    </lineage>
</organism>
<reference evidence="1 2" key="1">
    <citation type="submission" date="2020-04" db="EMBL/GenBank/DDBJ databases">
        <title>The first description of lens atrophy caused by putative novel Shewanella sp. that is a new emerging pathogen for cultured rainbow trout?</title>
        <authorList>
            <person name="Saticioglu I.B."/>
            <person name="Duman M."/>
            <person name="Altun S."/>
        </authorList>
    </citation>
    <scope>NUCLEOTIDE SEQUENCE [LARGE SCALE GENOMIC DNA]</scope>
    <source>
        <strain evidence="1 2">S-1</strain>
    </source>
</reference>
<dbReference type="Proteomes" id="UP000527352">
    <property type="component" value="Unassembled WGS sequence"/>
</dbReference>
<gene>
    <name evidence="1" type="ORF">HGO26_11155</name>
</gene>
<protein>
    <submittedName>
        <fullName evidence="1">Uncharacterized protein</fullName>
    </submittedName>
</protein>
<proteinExistence type="predicted"/>